<dbReference type="GO" id="GO:0016020">
    <property type="term" value="C:membrane"/>
    <property type="evidence" value="ECO:0007669"/>
    <property type="project" value="UniProtKB-SubCell"/>
</dbReference>
<feature type="transmembrane region" description="Helical" evidence="8">
    <location>
        <begin position="448"/>
        <end position="466"/>
    </location>
</feature>
<feature type="transmembrane region" description="Helical" evidence="8">
    <location>
        <begin position="105"/>
        <end position="124"/>
    </location>
</feature>
<keyword evidence="5 8" id="KW-1133">Transmembrane helix</keyword>
<dbReference type="OrthoDB" id="6612291at2759"/>
<comment type="similarity">
    <text evidence="2 7">Belongs to the major facilitator superfamily. Sugar transporter (TC 2.A.1.1) family.</text>
</comment>
<feature type="domain" description="Major facilitator superfamily (MFS) profile" evidence="9">
    <location>
        <begin position="28"/>
        <end position="470"/>
    </location>
</feature>
<dbReference type="PRINTS" id="PR00171">
    <property type="entry name" value="SUGRTRNSPORT"/>
</dbReference>
<feature type="transmembrane region" description="Helical" evidence="8">
    <location>
        <begin position="345"/>
        <end position="365"/>
    </location>
</feature>
<dbReference type="InterPro" id="IPR005829">
    <property type="entry name" value="Sugar_transporter_CS"/>
</dbReference>
<feature type="transmembrane region" description="Helical" evidence="8">
    <location>
        <begin position="197"/>
        <end position="216"/>
    </location>
</feature>
<feature type="transmembrane region" description="Helical" evidence="8">
    <location>
        <begin position="163"/>
        <end position="185"/>
    </location>
</feature>
<evidence type="ECO:0000256" key="6">
    <source>
        <dbReference type="ARBA" id="ARBA00023136"/>
    </source>
</evidence>
<gene>
    <name evidence="10" type="ORF">EDB81DRAFT_710717</name>
</gene>
<dbReference type="PROSITE" id="PS50850">
    <property type="entry name" value="MFS"/>
    <property type="match status" value="1"/>
</dbReference>
<dbReference type="InterPro" id="IPR050360">
    <property type="entry name" value="MFS_Sugar_Transporters"/>
</dbReference>
<dbReference type="EMBL" id="JAGMUV010000003">
    <property type="protein sequence ID" value="KAH7165272.1"/>
    <property type="molecule type" value="Genomic_DNA"/>
</dbReference>
<feature type="transmembrane region" description="Helical" evidence="8">
    <location>
        <begin position="283"/>
        <end position="305"/>
    </location>
</feature>
<feature type="transmembrane region" description="Helical" evidence="8">
    <location>
        <begin position="130"/>
        <end position="151"/>
    </location>
</feature>
<accession>A0A9P9FLA4</accession>
<proteinExistence type="inferred from homology"/>
<protein>
    <submittedName>
        <fullName evidence="10">General substrate transporter</fullName>
    </submittedName>
</protein>
<dbReference type="SUPFAM" id="SSF103473">
    <property type="entry name" value="MFS general substrate transporter"/>
    <property type="match status" value="1"/>
</dbReference>
<dbReference type="FunFam" id="1.20.1250.20:FF:000078">
    <property type="entry name" value="MFS maltose transporter, putative"/>
    <property type="match status" value="1"/>
</dbReference>
<feature type="transmembrane region" description="Helical" evidence="8">
    <location>
        <begin position="413"/>
        <end position="436"/>
    </location>
</feature>
<dbReference type="Pfam" id="PF00083">
    <property type="entry name" value="Sugar_tr"/>
    <property type="match status" value="1"/>
</dbReference>
<evidence type="ECO:0000259" key="9">
    <source>
        <dbReference type="PROSITE" id="PS50850"/>
    </source>
</evidence>
<name>A0A9P9FLA4_9HYPO</name>
<dbReference type="InterPro" id="IPR020846">
    <property type="entry name" value="MFS_dom"/>
</dbReference>
<evidence type="ECO:0000256" key="2">
    <source>
        <dbReference type="ARBA" id="ARBA00010992"/>
    </source>
</evidence>
<comment type="caution">
    <text evidence="10">The sequence shown here is derived from an EMBL/GenBank/DDBJ whole genome shotgun (WGS) entry which is preliminary data.</text>
</comment>
<evidence type="ECO:0000313" key="11">
    <source>
        <dbReference type="Proteomes" id="UP000738349"/>
    </source>
</evidence>
<dbReference type="Gene3D" id="1.20.1250.20">
    <property type="entry name" value="MFS general substrate transporter like domains"/>
    <property type="match status" value="1"/>
</dbReference>
<keyword evidence="6 8" id="KW-0472">Membrane</keyword>
<dbReference type="InterPro" id="IPR036259">
    <property type="entry name" value="MFS_trans_sf"/>
</dbReference>
<feature type="transmembrane region" description="Helical" evidence="8">
    <location>
        <begin position="73"/>
        <end position="98"/>
    </location>
</feature>
<keyword evidence="3 7" id="KW-0813">Transport</keyword>
<evidence type="ECO:0000256" key="8">
    <source>
        <dbReference type="SAM" id="Phobius"/>
    </source>
</evidence>
<dbReference type="GO" id="GO:0005351">
    <property type="term" value="F:carbohydrate:proton symporter activity"/>
    <property type="evidence" value="ECO:0007669"/>
    <property type="project" value="TreeGrafter"/>
</dbReference>
<sequence>MAVEAPAPRRDLTLPQRLKLFDGMLVFLMFYMSLCAFNFGFDVSTFSGVQAMQSFGRRFGEYNETLGRYALPAWLSSIMTATPFLGKALGCVSAGWIAEKWGRRASILALCIVSVVGVTLQTAAQNAAMFTVGRIITFGMTGMAIVVVPIYQAETTPEALRGMFASTIQLMISIGQLVSTCVTYGTKSMDSDAGWMIPIGLQLAMPVAIFLLLPWLPESPRWLLSQDRRADAEANLRKLRKKASDDQIILELEAILSQSAWQNEHKGSWAEVFNKENRIRTAVAVLAMFGQQITGQAFATQYGVVFYQSQGFGDKSFLFNVISGCMGLIAIFFVWLYIDGIGRRPILMVGGSFMALWLFILGGTGTIKVLNDAEKGLMVASVMLFSFFFSMSWAPAAYVVVSETASLRVKEKTNLFACVVSVLTTFVTSFTIPYLINAQYANLGAKVGFIYGTLNIVMVILVFFFIPELKGRSLEEVDQLFASGAPIRKFGSVKTMKAVEMYQANIGKNEISHEEETPKVQA</sequence>
<feature type="transmembrane region" description="Helical" evidence="8">
    <location>
        <begin position="377"/>
        <end position="401"/>
    </location>
</feature>
<dbReference type="Proteomes" id="UP000738349">
    <property type="component" value="Unassembled WGS sequence"/>
</dbReference>
<keyword evidence="4 8" id="KW-0812">Transmembrane</keyword>
<evidence type="ECO:0000256" key="4">
    <source>
        <dbReference type="ARBA" id="ARBA00022692"/>
    </source>
</evidence>
<dbReference type="NCBIfam" id="TIGR00879">
    <property type="entry name" value="SP"/>
    <property type="match status" value="1"/>
</dbReference>
<dbReference type="AlphaFoldDB" id="A0A9P9FLA4"/>
<dbReference type="InterPro" id="IPR005828">
    <property type="entry name" value="MFS_sugar_transport-like"/>
</dbReference>
<dbReference type="PANTHER" id="PTHR48022:SF77">
    <property type="entry name" value="MAJOR FACILITATOR SUPERFAMILY (MFS) PROFILE DOMAIN-CONTAINING PROTEIN"/>
    <property type="match status" value="1"/>
</dbReference>
<keyword evidence="11" id="KW-1185">Reference proteome</keyword>
<comment type="subcellular location">
    <subcellularLocation>
        <location evidence="1">Membrane</location>
        <topology evidence="1">Multi-pass membrane protein</topology>
    </subcellularLocation>
</comment>
<evidence type="ECO:0000256" key="3">
    <source>
        <dbReference type="ARBA" id="ARBA00022448"/>
    </source>
</evidence>
<evidence type="ECO:0000256" key="1">
    <source>
        <dbReference type="ARBA" id="ARBA00004141"/>
    </source>
</evidence>
<dbReference type="PANTHER" id="PTHR48022">
    <property type="entry name" value="PLASTIDIC GLUCOSE TRANSPORTER 4"/>
    <property type="match status" value="1"/>
</dbReference>
<dbReference type="InterPro" id="IPR003663">
    <property type="entry name" value="Sugar/inositol_transpt"/>
</dbReference>
<organism evidence="10 11">
    <name type="scientific">Dactylonectria macrodidyma</name>
    <dbReference type="NCBI Taxonomy" id="307937"/>
    <lineage>
        <taxon>Eukaryota</taxon>
        <taxon>Fungi</taxon>
        <taxon>Dikarya</taxon>
        <taxon>Ascomycota</taxon>
        <taxon>Pezizomycotina</taxon>
        <taxon>Sordariomycetes</taxon>
        <taxon>Hypocreomycetidae</taxon>
        <taxon>Hypocreales</taxon>
        <taxon>Nectriaceae</taxon>
        <taxon>Dactylonectria</taxon>
    </lineage>
</organism>
<evidence type="ECO:0000256" key="5">
    <source>
        <dbReference type="ARBA" id="ARBA00022989"/>
    </source>
</evidence>
<feature type="transmembrane region" description="Helical" evidence="8">
    <location>
        <begin position="317"/>
        <end position="338"/>
    </location>
</feature>
<evidence type="ECO:0000313" key="10">
    <source>
        <dbReference type="EMBL" id="KAH7165272.1"/>
    </source>
</evidence>
<feature type="transmembrane region" description="Helical" evidence="8">
    <location>
        <begin position="20"/>
        <end position="41"/>
    </location>
</feature>
<reference evidence="10" key="1">
    <citation type="journal article" date="2021" name="Nat. Commun.">
        <title>Genetic determinants of endophytism in the Arabidopsis root mycobiome.</title>
        <authorList>
            <person name="Mesny F."/>
            <person name="Miyauchi S."/>
            <person name="Thiergart T."/>
            <person name="Pickel B."/>
            <person name="Atanasova L."/>
            <person name="Karlsson M."/>
            <person name="Huettel B."/>
            <person name="Barry K.W."/>
            <person name="Haridas S."/>
            <person name="Chen C."/>
            <person name="Bauer D."/>
            <person name="Andreopoulos W."/>
            <person name="Pangilinan J."/>
            <person name="LaButti K."/>
            <person name="Riley R."/>
            <person name="Lipzen A."/>
            <person name="Clum A."/>
            <person name="Drula E."/>
            <person name="Henrissat B."/>
            <person name="Kohler A."/>
            <person name="Grigoriev I.V."/>
            <person name="Martin F.M."/>
            <person name="Hacquard S."/>
        </authorList>
    </citation>
    <scope>NUCLEOTIDE SEQUENCE</scope>
    <source>
        <strain evidence="10">MPI-CAGE-AT-0147</strain>
    </source>
</reference>
<dbReference type="PROSITE" id="PS00216">
    <property type="entry name" value="SUGAR_TRANSPORT_1"/>
    <property type="match status" value="1"/>
</dbReference>
<evidence type="ECO:0000256" key="7">
    <source>
        <dbReference type="RuleBase" id="RU003346"/>
    </source>
</evidence>